<dbReference type="AlphaFoldDB" id="A0A5E4QQ50"/>
<dbReference type="EMBL" id="FZQP02004767">
    <property type="protein sequence ID" value="VVD00468.1"/>
    <property type="molecule type" value="Genomic_DNA"/>
</dbReference>
<evidence type="ECO:0000313" key="2">
    <source>
        <dbReference type="Proteomes" id="UP000324832"/>
    </source>
</evidence>
<evidence type="ECO:0000313" key="1">
    <source>
        <dbReference type="EMBL" id="VVD00468.1"/>
    </source>
</evidence>
<organism evidence="1 2">
    <name type="scientific">Leptidea sinapis</name>
    <dbReference type="NCBI Taxonomy" id="189913"/>
    <lineage>
        <taxon>Eukaryota</taxon>
        <taxon>Metazoa</taxon>
        <taxon>Ecdysozoa</taxon>
        <taxon>Arthropoda</taxon>
        <taxon>Hexapoda</taxon>
        <taxon>Insecta</taxon>
        <taxon>Pterygota</taxon>
        <taxon>Neoptera</taxon>
        <taxon>Endopterygota</taxon>
        <taxon>Lepidoptera</taxon>
        <taxon>Glossata</taxon>
        <taxon>Ditrysia</taxon>
        <taxon>Papilionoidea</taxon>
        <taxon>Pieridae</taxon>
        <taxon>Dismorphiinae</taxon>
        <taxon>Leptidea</taxon>
    </lineage>
</organism>
<keyword evidence="2" id="KW-1185">Reference proteome</keyword>
<protein>
    <submittedName>
        <fullName evidence="1">Uncharacterized protein</fullName>
    </submittedName>
</protein>
<name>A0A5E4QQ50_9NEOP</name>
<sequence>MPPPSSNPAFELGNQEVSCKQVYELLKSLDLKTPSGPDHLPAEFIVACAFELSLPISLLFKRSFN</sequence>
<gene>
    <name evidence="1" type="ORF">LSINAPIS_LOCUS11097</name>
</gene>
<accession>A0A5E4QQ50</accession>
<reference evidence="1 2" key="1">
    <citation type="submission" date="2017-07" db="EMBL/GenBank/DDBJ databases">
        <authorList>
            <person name="Talla V."/>
            <person name="Backstrom N."/>
        </authorList>
    </citation>
    <scope>NUCLEOTIDE SEQUENCE [LARGE SCALE GENOMIC DNA]</scope>
</reference>
<proteinExistence type="predicted"/>
<dbReference type="Proteomes" id="UP000324832">
    <property type="component" value="Unassembled WGS sequence"/>
</dbReference>